<evidence type="ECO:0000256" key="1">
    <source>
        <dbReference type="SAM" id="Phobius"/>
    </source>
</evidence>
<dbReference type="EMBL" id="AFQE01000044">
    <property type="protein sequence ID" value="EGQ77509.1"/>
    <property type="molecule type" value="Genomic_DNA"/>
</dbReference>
<dbReference type="Proteomes" id="UP000829455">
    <property type="component" value="Chromosome"/>
</dbReference>
<organism evidence="2 4">
    <name type="scientific">Neisseria macacae ATCC 33926</name>
    <dbReference type="NCBI Taxonomy" id="997348"/>
    <lineage>
        <taxon>Bacteria</taxon>
        <taxon>Pseudomonadati</taxon>
        <taxon>Pseudomonadota</taxon>
        <taxon>Betaproteobacteria</taxon>
        <taxon>Neisseriales</taxon>
        <taxon>Neisseriaceae</taxon>
        <taxon>Neisseria</taxon>
    </lineage>
</organism>
<name>A0AA36UKJ6_9NEIS</name>
<keyword evidence="1" id="KW-1133">Transmembrane helix</keyword>
<proteinExistence type="predicted"/>
<dbReference type="AlphaFoldDB" id="A0AA36UKJ6"/>
<reference evidence="3 5" key="2">
    <citation type="submission" date="2022-03" db="EMBL/GenBank/DDBJ databases">
        <title>Genome sequencing of Neisseria macacae.</title>
        <authorList>
            <person name="Baek M.-G."/>
        </authorList>
    </citation>
    <scope>NUCLEOTIDE SEQUENCE [LARGE SCALE GENOMIC DNA]</scope>
    <source>
        <strain evidence="3 5">ATCC 33926</strain>
    </source>
</reference>
<accession>A0AA36UKJ6</accession>
<reference evidence="2 4" key="1">
    <citation type="submission" date="2011-05" db="EMBL/GenBank/DDBJ databases">
        <authorList>
            <person name="Muzny D."/>
            <person name="Qin X."/>
            <person name="Deng J."/>
            <person name="Jiang H."/>
            <person name="Liu Y."/>
            <person name="Qu J."/>
            <person name="Song X.-Z."/>
            <person name="Zhang L."/>
            <person name="Thornton R."/>
            <person name="Coyle M."/>
            <person name="Francisco L."/>
            <person name="Jackson L."/>
            <person name="Javaid M."/>
            <person name="Korchina V."/>
            <person name="Kovar C."/>
            <person name="Mata R."/>
            <person name="Mathew T."/>
            <person name="Ngo R."/>
            <person name="Nguyen L."/>
            <person name="Nguyen N."/>
            <person name="Okwuonu G."/>
            <person name="Ongeri F."/>
            <person name="Pham C."/>
            <person name="Simmons D."/>
            <person name="Wilczek-Boney K."/>
            <person name="Hale W."/>
            <person name="Jakkamsetti A."/>
            <person name="Pham P."/>
            <person name="Ruth R."/>
            <person name="San Lucas F."/>
            <person name="Warren J."/>
            <person name="Zhang J."/>
            <person name="Zhao Z."/>
            <person name="Zhou C."/>
            <person name="Zhu D."/>
            <person name="Lee S."/>
            <person name="Bess C."/>
            <person name="Blankenburg K."/>
            <person name="Forbes L."/>
            <person name="Fu Q."/>
            <person name="Gubbala S."/>
            <person name="Hirani K."/>
            <person name="Jayaseelan J.C."/>
            <person name="Lara F."/>
            <person name="Munidasa M."/>
            <person name="Palculict T."/>
            <person name="Patil S."/>
            <person name="Pu L.-L."/>
            <person name="Saada N."/>
            <person name="Tang L."/>
            <person name="Weissenberger G."/>
            <person name="Zhu Y."/>
            <person name="Hemphill L."/>
            <person name="Shang Y."/>
            <person name="Youmans B."/>
            <person name="Ayvaz T."/>
            <person name="Ross M."/>
            <person name="Santibanez J."/>
            <person name="Aqrawi P."/>
            <person name="Gross S."/>
            <person name="Joshi V."/>
            <person name="Fowler G."/>
            <person name="Nazareth L."/>
            <person name="Reid J."/>
            <person name="Worley K."/>
            <person name="Petrosino J."/>
            <person name="Highlander S."/>
            <person name="Gibbs R."/>
        </authorList>
    </citation>
    <scope>NUCLEOTIDE SEQUENCE [LARGE SCALE GENOMIC DNA]</scope>
    <source>
        <strain evidence="2 4">ATCC 33926</strain>
    </source>
</reference>
<dbReference type="RefSeq" id="WP_003777277.1">
    <property type="nucleotide sequence ID" value="NZ_CP094241.1"/>
</dbReference>
<evidence type="ECO:0000313" key="2">
    <source>
        <dbReference type="EMBL" id="EGQ77509.1"/>
    </source>
</evidence>
<gene>
    <name evidence="2" type="ORF">HMPREF9418_0931</name>
    <name evidence="3" type="ORF">MON40_03895</name>
</gene>
<dbReference type="Proteomes" id="UP000004982">
    <property type="component" value="Unassembled WGS sequence"/>
</dbReference>
<dbReference type="EMBL" id="CP094241">
    <property type="protein sequence ID" value="UNV85664.1"/>
    <property type="molecule type" value="Genomic_DNA"/>
</dbReference>
<evidence type="ECO:0000313" key="3">
    <source>
        <dbReference type="EMBL" id="UNV85664.1"/>
    </source>
</evidence>
<protein>
    <submittedName>
        <fullName evidence="2">Uncharacterized protein</fullName>
    </submittedName>
</protein>
<evidence type="ECO:0000313" key="5">
    <source>
        <dbReference type="Proteomes" id="UP000829455"/>
    </source>
</evidence>
<evidence type="ECO:0000313" key="4">
    <source>
        <dbReference type="Proteomes" id="UP000004982"/>
    </source>
</evidence>
<keyword evidence="1" id="KW-0812">Transmembrane</keyword>
<keyword evidence="1" id="KW-0472">Membrane</keyword>
<keyword evidence="5" id="KW-1185">Reference proteome</keyword>
<sequence>MKRFWKYLLWTLVILLLVVAVVFYIVPYYLKQREIQAAQEDLALLSIQSTPSPSLKNGIDALWLLEFRTKNDADRADLMKRFGNDIRYHQDVLKQNQELQGRRIAELNLYNESLGCSERMAECLNAIRADLPKYKAEVEKNAALLANMDGLADYDIFVPREWSGDDDSLTIPFTKFPWVAAYGSKAAAVDWAAGKENEAWQRVCRNIKIGRNMLHNTPGMIYVETGIEAIRRNTDLAAQMLYEKPEWANHLPAECDGMFEPLTAKEQSICSAISSEFRVIGNDMRKRENGPFDLIQGQFRELINSGMGTEDIRSIIPLIRPNLDSTHTQALYAPHFATFCKPETTVTLDADRKMQSGLLPRPDSFKHKWACVDNSVGCLQAAIMVPDYVDYVHDLQDTAMQQRAFQAALELYRLPAGKRRAALESVLAKHSSPSRRLRWNEEQKALDFETYQQNASPMPLKLNLEN</sequence>
<feature type="transmembrane region" description="Helical" evidence="1">
    <location>
        <begin position="7"/>
        <end position="30"/>
    </location>
</feature>